<accession>W9QZD3</accession>
<organism evidence="2 3">
    <name type="scientific">Morus notabilis</name>
    <dbReference type="NCBI Taxonomy" id="981085"/>
    <lineage>
        <taxon>Eukaryota</taxon>
        <taxon>Viridiplantae</taxon>
        <taxon>Streptophyta</taxon>
        <taxon>Embryophyta</taxon>
        <taxon>Tracheophyta</taxon>
        <taxon>Spermatophyta</taxon>
        <taxon>Magnoliopsida</taxon>
        <taxon>eudicotyledons</taxon>
        <taxon>Gunneridae</taxon>
        <taxon>Pentapetalae</taxon>
        <taxon>rosids</taxon>
        <taxon>fabids</taxon>
        <taxon>Rosales</taxon>
        <taxon>Moraceae</taxon>
        <taxon>Moreae</taxon>
        <taxon>Morus</taxon>
    </lineage>
</organism>
<reference evidence="3" key="1">
    <citation type="submission" date="2013-01" db="EMBL/GenBank/DDBJ databases">
        <title>Draft Genome Sequence of a Mulberry Tree, Morus notabilis C.K. Schneid.</title>
        <authorList>
            <person name="He N."/>
            <person name="Zhao S."/>
        </authorList>
    </citation>
    <scope>NUCLEOTIDE SEQUENCE</scope>
</reference>
<dbReference type="Proteomes" id="UP000030645">
    <property type="component" value="Unassembled WGS sequence"/>
</dbReference>
<feature type="compositionally biased region" description="Pro residues" evidence="1">
    <location>
        <begin position="1"/>
        <end position="11"/>
    </location>
</feature>
<sequence>MVMANPQPPPQTSIHENGGGRRTIVGERRGVLCCKAPGRYPHMYATLCVASFSSIFTSPSPFMASLENGKKWPKKSSKKGESEILSESFWFFGFNVFNGIVGDFLFGS</sequence>
<dbReference type="EMBL" id="KE344058">
    <property type="protein sequence ID" value="EXB51994.1"/>
    <property type="molecule type" value="Genomic_DNA"/>
</dbReference>
<evidence type="ECO:0000313" key="3">
    <source>
        <dbReference type="Proteomes" id="UP000030645"/>
    </source>
</evidence>
<protein>
    <submittedName>
        <fullName evidence="2">Uncharacterized protein</fullName>
    </submittedName>
</protein>
<proteinExistence type="predicted"/>
<evidence type="ECO:0000313" key="2">
    <source>
        <dbReference type="EMBL" id="EXB51994.1"/>
    </source>
</evidence>
<feature type="region of interest" description="Disordered" evidence="1">
    <location>
        <begin position="1"/>
        <end position="22"/>
    </location>
</feature>
<gene>
    <name evidence="2" type="ORF">L484_019772</name>
</gene>
<name>W9QZD3_9ROSA</name>
<evidence type="ECO:0000256" key="1">
    <source>
        <dbReference type="SAM" id="MobiDB-lite"/>
    </source>
</evidence>
<keyword evidence="3" id="KW-1185">Reference proteome</keyword>
<dbReference type="AlphaFoldDB" id="W9QZD3"/>